<evidence type="ECO:0000256" key="1">
    <source>
        <dbReference type="SAM" id="Phobius"/>
    </source>
</evidence>
<keyword evidence="1" id="KW-1133">Transmembrane helix</keyword>
<proteinExistence type="predicted"/>
<dbReference type="Proteomes" id="UP000517694">
    <property type="component" value="Unassembled WGS sequence"/>
</dbReference>
<comment type="caution">
    <text evidence="2">The sequence shown here is derived from an EMBL/GenBank/DDBJ whole genome shotgun (WGS) entry which is preliminary data.</text>
</comment>
<evidence type="ECO:0000313" key="2">
    <source>
        <dbReference type="EMBL" id="MBC2865700.1"/>
    </source>
</evidence>
<feature type="transmembrane region" description="Helical" evidence="1">
    <location>
        <begin position="18"/>
        <end position="39"/>
    </location>
</feature>
<dbReference type="EMBL" id="JACMHY010000004">
    <property type="protein sequence ID" value="MBC2865700.1"/>
    <property type="molecule type" value="Genomic_DNA"/>
</dbReference>
<gene>
    <name evidence="2" type="ORF">H1R13_11995</name>
</gene>
<reference evidence="2 3" key="1">
    <citation type="submission" date="2020-08" db="EMBL/GenBank/DDBJ databases">
        <title>Whole-Genome Sequence of French Clinical Streptomyces mexicanus Strain Q0842.</title>
        <authorList>
            <person name="Boxberger M."/>
            <person name="La Scola B."/>
        </authorList>
    </citation>
    <scope>NUCLEOTIDE SEQUENCE [LARGE SCALE GENOMIC DNA]</scope>
    <source>
        <strain evidence="2 3">Marseille-Q0842</strain>
    </source>
</reference>
<sequence length="241" mass="26118">MQPAAEPPTAPRRHRRTALLIAVAAGLGAIAGICTGYVVQAGQDPTPLPPLSQPVIRQAKTGAEPLSAAADRRVKTDGDLRKLLLRKPSGARAAENLQGDDGWLDMAAYAKAYDHPDDEFGHLIETEFRRAAVTGWTSGSTSVEVRLIQYRQEETLGARAATKNNQYWKEAEPGTRTLPVPGTTDGQAYVRSRPDSGVDRAYGAEAYAWRGDIAVEIFVRDSKPVSGAKVVDLAERQMERL</sequence>
<protein>
    <submittedName>
        <fullName evidence="2">Uncharacterized protein</fullName>
    </submittedName>
</protein>
<name>A0A7X1HZU2_9ACTN</name>
<keyword evidence="3" id="KW-1185">Reference proteome</keyword>
<keyword evidence="1" id="KW-0472">Membrane</keyword>
<organism evidence="2 3">
    <name type="scientific">Streptomyces mexicanus</name>
    <dbReference type="NCBI Taxonomy" id="178566"/>
    <lineage>
        <taxon>Bacteria</taxon>
        <taxon>Bacillati</taxon>
        <taxon>Actinomycetota</taxon>
        <taxon>Actinomycetes</taxon>
        <taxon>Kitasatosporales</taxon>
        <taxon>Streptomycetaceae</taxon>
        <taxon>Streptomyces</taxon>
    </lineage>
</organism>
<evidence type="ECO:0000313" key="3">
    <source>
        <dbReference type="Proteomes" id="UP000517694"/>
    </source>
</evidence>
<dbReference type="AlphaFoldDB" id="A0A7X1HZU2"/>
<keyword evidence="1" id="KW-0812">Transmembrane</keyword>
<dbReference type="OrthoDB" id="3852193at2"/>
<accession>A0A7X1HZU2</accession>